<keyword evidence="6" id="KW-1133">Transmembrane helix</keyword>
<dbReference type="GO" id="GO:0005886">
    <property type="term" value="C:plasma membrane"/>
    <property type="evidence" value="ECO:0007669"/>
    <property type="project" value="UniProtKB-SubCell"/>
</dbReference>
<protein>
    <submittedName>
        <fullName evidence="8">Chemotaxis protein</fullName>
    </submittedName>
</protein>
<evidence type="ECO:0000256" key="7">
    <source>
        <dbReference type="ARBA" id="ARBA00023136"/>
    </source>
</evidence>
<dbReference type="RefSeq" id="WP_094040438.1">
    <property type="nucleotide sequence ID" value="NZ_CP012621.1"/>
</dbReference>
<keyword evidence="5" id="KW-0812">Transmembrane</keyword>
<dbReference type="NCBIfam" id="TIGR00688">
    <property type="entry name" value="rarD"/>
    <property type="match status" value="1"/>
</dbReference>
<evidence type="ECO:0000313" key="8">
    <source>
        <dbReference type="EMBL" id="ATG73391.1"/>
    </source>
</evidence>
<evidence type="ECO:0000256" key="2">
    <source>
        <dbReference type="ARBA" id="ARBA00007362"/>
    </source>
</evidence>
<proteinExistence type="inferred from homology"/>
<evidence type="ECO:0000256" key="1">
    <source>
        <dbReference type="ARBA" id="ARBA00004651"/>
    </source>
</evidence>
<accession>A0A231MWI7</accession>
<dbReference type="OrthoDB" id="3250831at2"/>
<dbReference type="InterPro" id="IPR004626">
    <property type="entry name" value="RarD"/>
</dbReference>
<comment type="subcellular location">
    <subcellularLocation>
        <location evidence="1">Cell membrane</location>
        <topology evidence="1">Multi-pass membrane protein</topology>
    </subcellularLocation>
</comment>
<dbReference type="InterPro" id="IPR037185">
    <property type="entry name" value="EmrE-like"/>
</dbReference>
<dbReference type="Proteomes" id="UP000217763">
    <property type="component" value="Chromosome"/>
</dbReference>
<evidence type="ECO:0000256" key="4">
    <source>
        <dbReference type="ARBA" id="ARBA00022475"/>
    </source>
</evidence>
<dbReference type="AlphaFoldDB" id="A0A231MWI7"/>
<keyword evidence="7" id="KW-0472">Membrane</keyword>
<keyword evidence="3" id="KW-0813">Transport</keyword>
<dbReference type="SUPFAM" id="SSF103481">
    <property type="entry name" value="Multidrug resistance efflux transporter EmrE"/>
    <property type="match status" value="2"/>
</dbReference>
<keyword evidence="4" id="KW-1003">Cell membrane</keyword>
<evidence type="ECO:0000256" key="5">
    <source>
        <dbReference type="ARBA" id="ARBA00022692"/>
    </source>
</evidence>
<evidence type="ECO:0000256" key="6">
    <source>
        <dbReference type="ARBA" id="ARBA00022989"/>
    </source>
</evidence>
<organism evidence="8 9">
    <name type="scientific">Zobellella denitrificans</name>
    <dbReference type="NCBI Taxonomy" id="347534"/>
    <lineage>
        <taxon>Bacteria</taxon>
        <taxon>Pseudomonadati</taxon>
        <taxon>Pseudomonadota</taxon>
        <taxon>Gammaproteobacteria</taxon>
        <taxon>Aeromonadales</taxon>
        <taxon>Aeromonadaceae</taxon>
        <taxon>Zobellella</taxon>
    </lineage>
</organism>
<dbReference type="KEGG" id="zdf:AN401_05540"/>
<dbReference type="EMBL" id="CP012621">
    <property type="protein sequence ID" value="ATG73391.1"/>
    <property type="molecule type" value="Genomic_DNA"/>
</dbReference>
<evidence type="ECO:0000256" key="3">
    <source>
        <dbReference type="ARBA" id="ARBA00022448"/>
    </source>
</evidence>
<gene>
    <name evidence="8" type="ORF">AN401_05540</name>
</gene>
<evidence type="ECO:0000313" key="9">
    <source>
        <dbReference type="Proteomes" id="UP000217763"/>
    </source>
</evidence>
<sequence length="296" mass="32961">MTRGVALSVLSSLLFAVLYYYASLLWPLDGEQIFGWRMLLTLPCMGLFLLLSGDWRLVTGLLGQLRRRPLLWLGLPLSSALVGVQLWLFMWAPLNGRGLPVSLGYFMMPLALVLIGRFLYQERPSRLQWLAVACAAAGVANELWRAGGISWETLVVAVGYPLYFVWRRFLGNDNLGGLWLDMALLLPLACGFLFAAGAPLAPFTERPVLPWLVLGLGLVSALALISYILASRRLPLVLFGLLGYVEPVLLVLVSLLLGERIAPGQWATYIAIWMAVGLLVLEGVKRLWTFKRYPFR</sequence>
<keyword evidence="9" id="KW-1185">Reference proteome</keyword>
<name>A0A231MWI7_9GAMM</name>
<reference evidence="9" key="1">
    <citation type="submission" date="2015-09" db="EMBL/GenBank/DDBJ databases">
        <authorList>
            <person name="Shao Z."/>
            <person name="Wang L."/>
        </authorList>
    </citation>
    <scope>NUCLEOTIDE SEQUENCE [LARGE SCALE GENOMIC DNA]</scope>
    <source>
        <strain evidence="9">F13-1</strain>
    </source>
</reference>
<comment type="similarity">
    <text evidence="2">Belongs to the EamA transporter family.</text>
</comment>